<evidence type="ECO:0000313" key="1">
    <source>
        <dbReference type="EMBL" id="KAK7531093.1"/>
    </source>
</evidence>
<protein>
    <submittedName>
        <fullName evidence="1">Uncharacterized protein</fullName>
    </submittedName>
</protein>
<organism evidence="1 2">
    <name type="scientific">Phyllosticta citricarpa</name>
    <dbReference type="NCBI Taxonomy" id="55181"/>
    <lineage>
        <taxon>Eukaryota</taxon>
        <taxon>Fungi</taxon>
        <taxon>Dikarya</taxon>
        <taxon>Ascomycota</taxon>
        <taxon>Pezizomycotina</taxon>
        <taxon>Dothideomycetes</taxon>
        <taxon>Dothideomycetes incertae sedis</taxon>
        <taxon>Botryosphaeriales</taxon>
        <taxon>Phyllostictaceae</taxon>
        <taxon>Phyllosticta</taxon>
    </lineage>
</organism>
<gene>
    <name evidence="1" type="ORF">IWX46DRAFT_615716</name>
</gene>
<dbReference type="EMBL" id="JBBPDW010000058">
    <property type="protein sequence ID" value="KAK7531093.1"/>
    <property type="molecule type" value="Genomic_DNA"/>
</dbReference>
<reference evidence="1 2" key="1">
    <citation type="submission" date="2024-04" db="EMBL/GenBank/DDBJ databases">
        <title>Phyllosticta paracitricarpa is synonymous to the EU quarantine fungus P. citricarpa based on phylogenomic analyses.</title>
        <authorList>
            <consortium name="Lawrence Berkeley National Laboratory"/>
            <person name="Van Ingen-Buijs V.A."/>
            <person name="Van Westerhoven A.C."/>
            <person name="Haridas S."/>
            <person name="Skiadas P."/>
            <person name="Martin F."/>
            <person name="Groenewald J.Z."/>
            <person name="Crous P.W."/>
            <person name="Seidl M.F."/>
        </authorList>
    </citation>
    <scope>NUCLEOTIDE SEQUENCE [LARGE SCALE GENOMIC DNA]</scope>
    <source>
        <strain evidence="1 2">CBS 122670</strain>
    </source>
</reference>
<keyword evidence="2" id="KW-1185">Reference proteome</keyword>
<sequence length="71" mass="8391">MSRRDSCLRWVSLSPLLVPWHLDWTMARFPESPSSQTASKEAFCPPDFCPRTGLQLRRMWRVLILWQVQMG</sequence>
<proteinExistence type="predicted"/>
<comment type="caution">
    <text evidence="1">The sequence shown here is derived from an EMBL/GenBank/DDBJ whole genome shotgun (WGS) entry which is preliminary data.</text>
</comment>
<dbReference type="Proteomes" id="UP001365128">
    <property type="component" value="Unassembled WGS sequence"/>
</dbReference>
<accession>A0ABR1L8X3</accession>
<evidence type="ECO:0000313" key="2">
    <source>
        <dbReference type="Proteomes" id="UP001365128"/>
    </source>
</evidence>
<name>A0ABR1L8X3_9PEZI</name>